<gene>
    <name evidence="2" type="ORF">C7B65_16370</name>
</gene>
<protein>
    <recommendedName>
        <fullName evidence="4">HEAT repeat domain-containing protein</fullName>
    </recommendedName>
</protein>
<dbReference type="Proteomes" id="UP000238634">
    <property type="component" value="Unassembled WGS sequence"/>
</dbReference>
<keyword evidence="1" id="KW-1133">Transmembrane helix</keyword>
<reference evidence="2 3" key="1">
    <citation type="submission" date="2018-02" db="EMBL/GenBank/DDBJ databases">
        <authorList>
            <person name="Cohen D.B."/>
            <person name="Kent A.D."/>
        </authorList>
    </citation>
    <scope>NUCLEOTIDE SEQUENCE [LARGE SCALE GENOMIC DNA]</scope>
    <source>
        <strain evidence="2 3">ULC007</strain>
    </source>
</reference>
<evidence type="ECO:0000256" key="1">
    <source>
        <dbReference type="SAM" id="Phobius"/>
    </source>
</evidence>
<dbReference type="EMBL" id="PVWG01000020">
    <property type="protein sequence ID" value="PSB18096.1"/>
    <property type="molecule type" value="Genomic_DNA"/>
</dbReference>
<keyword evidence="1" id="KW-0472">Membrane</keyword>
<dbReference type="STRING" id="1920490.GCA_001895925_01094"/>
<reference evidence="2 3" key="2">
    <citation type="submission" date="2018-03" db="EMBL/GenBank/DDBJ databases">
        <title>The ancient ancestry and fast evolution of plastids.</title>
        <authorList>
            <person name="Moore K.R."/>
            <person name="Magnabosco C."/>
            <person name="Momper L."/>
            <person name="Gold D.A."/>
            <person name="Bosak T."/>
            <person name="Fournier G.P."/>
        </authorList>
    </citation>
    <scope>NUCLEOTIDE SEQUENCE [LARGE SCALE GENOMIC DNA]</scope>
    <source>
        <strain evidence="2 3">ULC007</strain>
    </source>
</reference>
<dbReference type="OrthoDB" id="568465at2"/>
<proteinExistence type="predicted"/>
<dbReference type="RefSeq" id="WP_073073335.1">
    <property type="nucleotide sequence ID" value="NZ_MPPI01000022.1"/>
</dbReference>
<feature type="transmembrane region" description="Helical" evidence="1">
    <location>
        <begin position="1272"/>
        <end position="1294"/>
    </location>
</feature>
<keyword evidence="3" id="KW-1185">Reference proteome</keyword>
<evidence type="ECO:0000313" key="2">
    <source>
        <dbReference type="EMBL" id="PSB18096.1"/>
    </source>
</evidence>
<evidence type="ECO:0000313" key="3">
    <source>
        <dbReference type="Proteomes" id="UP000238634"/>
    </source>
</evidence>
<name>A0A2T1DCA6_9CYAN</name>
<keyword evidence="1" id="KW-0812">Transmembrane</keyword>
<evidence type="ECO:0008006" key="4">
    <source>
        <dbReference type="Google" id="ProtNLM"/>
    </source>
</evidence>
<sequence length="1316" mass="150785">MSKQKYDWKRFWCPRSGSINLADGGYLYDPDAEWGKAYNPDLVTSEAIADVPCLVLLGEPGIGKSQELESLKIFTENKVCDTSQVLELNLRSCTNLKNDLFKDETFIDWLGNTYHLYLFLDSLDEGLLSIPTLSTGLIDELKKQKYRNHINRLHLRLTCRTFVFPEILEEGLKKLWQENQVEIYELAPLRRVDVIEAAKAERFSTDDFLKEVGQKDVVPLAIKPITLEFLLNTYRRHDGQFPSNQKLHELYLEGCKLLCEEVSLSRRSSSQIGNLDSDQRLIVAARIAAITIFANRFAVWTEVDQGDVPTEDVLLQALHHGYENASGKEFGITRETIQEVLDTGLFSSRGRHRMGWAHQTYAEFLAAWYLAQHKISLKQVIKLIFSSEDLDHKLIPQLHETAAWLSNTRLDVFQEIIKTDPDVLLQSDVPTDANVRSSIVDNLLTQYEEEKLFDRDRNNYRNYEKLKHPGLADQLRPYVCDSGRQIDARDLAIDIAEVCEISELQEELANLALDSSQSIHLRVRAAKAICSVGDVDTRLKLKPLAVGQLLEDEDDRLKGYALQALWSDHLTAEELFQALTPPKKGNFLGGYQMFLYYELVPHLQPYDLVAALKWLALQGVRCFGHPFGRLGDAILLKAWESFDLPGVAESFTKVALVQWREYQSIIAADDKLQREFESSLLNDSKKRRTLIEQAVLTSLETKEGLPFLLSSLTENVLVSEDVFWMLEKLQNSNCEKDQKIWTQLVEWSFNRQDAKQIDAILIATQSNKVLQEAFVSYFEPIELDSTQAGELRTDHFRKQEMQDRRQNPPSLEPSPKERVLLLLEKLESGDLSAWWHLNMEMTLKLDSKHYSNEFELDLTNLPGWQDASKPTRIRILECANKYVQQKDDIDYKWIGTNTFDRPALAGCRALQLILKETPDSIKYFSSEIWKKWAPIIIATPSSSQYEASYLELVKIAYLNAAEESIKTLIVLIDKENREHDYLFVIDRFEQCWDERLKSALLAKAKDPVLKPKCIGQLLEKLLKQGLTEARNFTKSLISFPLPLAEDEREKTLIAAKVLIENPDPSSWSFIWALIQKDSSFGREVLELAAYHHSYGIQLNLTETQLADLYAWLVHQYPYDEDSDYSNDGGVHDVTARDGMARLRDSVLSQLKERGTLQACAEIQRLIQELPDIAWLRKTLLDAQTSMRRKTWQPPTPEEILQLVASQKPSNSELYNQLDKIDLRTQKMADEPKVDQSIHITGSKVNGAVTTGSNNIENKIYPSNAEKGFDWKFWLSITTTVTVALISIVASGVFNDEIKKFLFNRDTSPRVEQKLER</sequence>
<comment type="caution">
    <text evidence="2">The sequence shown here is derived from an EMBL/GenBank/DDBJ whole genome shotgun (WGS) entry which is preliminary data.</text>
</comment>
<accession>A0A2T1DCA6</accession>
<organism evidence="2 3">
    <name type="scientific">Phormidesmis priestleyi ULC007</name>
    <dbReference type="NCBI Taxonomy" id="1920490"/>
    <lineage>
        <taxon>Bacteria</taxon>
        <taxon>Bacillati</taxon>
        <taxon>Cyanobacteriota</taxon>
        <taxon>Cyanophyceae</taxon>
        <taxon>Leptolyngbyales</taxon>
        <taxon>Leptolyngbyaceae</taxon>
        <taxon>Phormidesmis</taxon>
    </lineage>
</organism>